<evidence type="ECO:0008006" key="3">
    <source>
        <dbReference type="Google" id="ProtNLM"/>
    </source>
</evidence>
<name>A0A315ZZI0_9BACT</name>
<dbReference type="InterPro" id="IPR036086">
    <property type="entry name" value="ParB/Sulfiredoxin_sf"/>
</dbReference>
<dbReference type="Proteomes" id="UP000245880">
    <property type="component" value="Unassembled WGS sequence"/>
</dbReference>
<evidence type="ECO:0000313" key="1">
    <source>
        <dbReference type="EMBL" id="PWJ50280.1"/>
    </source>
</evidence>
<protein>
    <recommendedName>
        <fullName evidence="3">ParB/Sulfiredoxin domain-containing protein</fullName>
    </recommendedName>
</protein>
<proteinExistence type="predicted"/>
<accession>A0A315ZZI0</accession>
<dbReference type="OrthoDB" id="1273118at2"/>
<evidence type="ECO:0000313" key="2">
    <source>
        <dbReference type="Proteomes" id="UP000245880"/>
    </source>
</evidence>
<reference evidence="1 2" key="1">
    <citation type="submission" date="2018-03" db="EMBL/GenBank/DDBJ databases">
        <title>Genomic Encyclopedia of Archaeal and Bacterial Type Strains, Phase II (KMG-II): from individual species to whole genera.</title>
        <authorList>
            <person name="Goeker M."/>
        </authorList>
    </citation>
    <scope>NUCLEOTIDE SEQUENCE [LARGE SCALE GENOMIC DNA]</scope>
    <source>
        <strain evidence="1 2">DSM 100346</strain>
    </source>
</reference>
<keyword evidence="2" id="KW-1185">Reference proteome</keyword>
<comment type="caution">
    <text evidence="1">The sequence shown here is derived from an EMBL/GenBank/DDBJ whole genome shotgun (WGS) entry which is preliminary data.</text>
</comment>
<dbReference type="SUPFAM" id="SSF110849">
    <property type="entry name" value="ParB/Sulfiredoxin"/>
    <property type="match status" value="1"/>
</dbReference>
<gene>
    <name evidence="1" type="ORF">CLV98_1424</name>
</gene>
<dbReference type="EMBL" id="QGDT01000042">
    <property type="protein sequence ID" value="PWJ50280.1"/>
    <property type="molecule type" value="Genomic_DNA"/>
</dbReference>
<organism evidence="1 2">
    <name type="scientific">Dyadobacter jejuensis</name>
    <dbReference type="NCBI Taxonomy" id="1082580"/>
    <lineage>
        <taxon>Bacteria</taxon>
        <taxon>Pseudomonadati</taxon>
        <taxon>Bacteroidota</taxon>
        <taxon>Cytophagia</taxon>
        <taxon>Cytophagales</taxon>
        <taxon>Spirosomataceae</taxon>
        <taxon>Dyadobacter</taxon>
    </lineage>
</organism>
<dbReference type="AlphaFoldDB" id="A0A315ZZI0"/>
<dbReference type="RefSeq" id="WP_109678472.1">
    <property type="nucleotide sequence ID" value="NZ_QGDT01000042.1"/>
</dbReference>
<sequence length="206" mass="23496">MINELFSTERVRIADLVPHVKNPRKIKAAEKQKLWERIQKYGMIGIPVRDADGTLLSGNRRCEVIVQNGLGDMLCDIRTATRKLTDQELKEVMIIENSHAGEWDLEMLKQEFDELVDLDSYGIGIDELNEQISEMTDELAEEPELPIVAKFSEKYDSIVIVCSNEIDFNHLSEKLGLDRAQCYKSSKIGMQRVVDGKQVISILNRS</sequence>